<feature type="transmembrane region" description="Helical" evidence="1">
    <location>
        <begin position="309"/>
        <end position="342"/>
    </location>
</feature>
<feature type="transmembrane region" description="Helical" evidence="1">
    <location>
        <begin position="349"/>
        <end position="367"/>
    </location>
</feature>
<evidence type="ECO:0000313" key="3">
    <source>
        <dbReference type="Proteomes" id="UP001297600"/>
    </source>
</evidence>
<feature type="transmembrane region" description="Helical" evidence="1">
    <location>
        <begin position="174"/>
        <end position="193"/>
    </location>
</feature>
<reference evidence="2 3" key="1">
    <citation type="submission" date="2022-02" db="EMBL/GenBank/DDBJ databases">
        <title>Mesosutterella porci, a novel member of the family Sutterellaceae from pig feces.</title>
        <authorList>
            <person name="Wylensek D."/>
            <person name="Clavel T."/>
        </authorList>
    </citation>
    <scope>NUCLEOTIDE SEQUENCE [LARGE SCALE GENOMIC DNA]</scope>
    <source>
        <strain evidence="3">oilRF-744-wt-GAM-9</strain>
    </source>
</reference>
<keyword evidence="1" id="KW-1133">Transmembrane helix</keyword>
<accession>A0ABS9MPS9</accession>
<proteinExistence type="predicted"/>
<feature type="transmembrane region" description="Helical" evidence="1">
    <location>
        <begin position="387"/>
        <end position="409"/>
    </location>
</feature>
<name>A0ABS9MPS9_9BURK</name>
<dbReference type="Proteomes" id="UP001297600">
    <property type="component" value="Unassembled WGS sequence"/>
</dbReference>
<dbReference type="Pfam" id="PF04165">
    <property type="entry name" value="DUF401"/>
    <property type="match status" value="1"/>
</dbReference>
<protein>
    <submittedName>
        <fullName evidence="2">DUF401 family protein</fullName>
    </submittedName>
</protein>
<dbReference type="InterPro" id="IPR007294">
    <property type="entry name" value="DUF401"/>
</dbReference>
<dbReference type="EMBL" id="JAKNCT010000004">
    <property type="protein sequence ID" value="MCG5030605.1"/>
    <property type="molecule type" value="Genomic_DNA"/>
</dbReference>
<comment type="caution">
    <text evidence="2">The sequence shown here is derived from an EMBL/GenBank/DDBJ whole genome shotgun (WGS) entry which is preliminary data.</text>
</comment>
<feature type="transmembrane region" description="Helical" evidence="1">
    <location>
        <begin position="214"/>
        <end position="233"/>
    </location>
</feature>
<gene>
    <name evidence="2" type="ORF">MAF45_03985</name>
</gene>
<dbReference type="PANTHER" id="PTHR39556">
    <property type="entry name" value="PROTEIN, PUTATIVE-RELATED"/>
    <property type="match status" value="1"/>
</dbReference>
<evidence type="ECO:0000256" key="1">
    <source>
        <dbReference type="SAM" id="Phobius"/>
    </source>
</evidence>
<dbReference type="PANTHER" id="PTHR39556:SF1">
    <property type="entry name" value="PROTEIN, PUTATIVE-RELATED"/>
    <property type="match status" value="1"/>
</dbReference>
<evidence type="ECO:0000313" key="2">
    <source>
        <dbReference type="EMBL" id="MCG5030605.1"/>
    </source>
</evidence>
<sequence length="410" mass="42799">MSESIALVMGLAVLLIVWLIRRKVPVGAATLSGGLLIWAFTSRDPGVLAASLEKTALSPRTWDLMGALLAVMAIESELKGAQSIRGMVAALEKTFHSPKATLFLMPAFLGLLPSVGGARFSAPIVEEASQGLGLSAEQKSAVNFWFRHIFENLRPIAPGVILAASIARVDIGELIASLLWTGAVFAAAGWLVLLRSVKARARSSGAPSGSGLEAAREVFLAVLPIAASFVLMFATNLGAGRSIGLVAGGMIPVLLAFGKPVDLRSILKNTFEWPLLLNTFAILLFVELAGESGALEQLAAAILSAPMPAPVLLGAAAFVLGAVVGMTPGYVGIVMPLAAALVPQGSLELAGVILSCGLAGIMLTPTHMCLTVTLDYFRADYLKTLPLLARCSALYLLCYIAGACLLQLLW</sequence>
<organism evidence="2 3">
    <name type="scientific">Mesosutterella porci</name>
    <dbReference type="NCBI Taxonomy" id="2915351"/>
    <lineage>
        <taxon>Bacteria</taxon>
        <taxon>Pseudomonadati</taxon>
        <taxon>Pseudomonadota</taxon>
        <taxon>Betaproteobacteria</taxon>
        <taxon>Burkholderiales</taxon>
        <taxon>Sutterellaceae</taxon>
        <taxon>Mesosutterella</taxon>
    </lineage>
</organism>
<dbReference type="RefSeq" id="WP_237978261.1">
    <property type="nucleotide sequence ID" value="NZ_JAKNCT010000004.1"/>
</dbReference>
<keyword evidence="1" id="KW-0472">Membrane</keyword>
<keyword evidence="1" id="KW-0812">Transmembrane</keyword>
<keyword evidence="3" id="KW-1185">Reference proteome</keyword>